<evidence type="ECO:0000259" key="4">
    <source>
        <dbReference type="PROSITE" id="PS50949"/>
    </source>
</evidence>
<dbReference type="EMBL" id="JBBKZT010000001">
    <property type="protein sequence ID" value="MEJ8845543.1"/>
    <property type="molecule type" value="Genomic_DNA"/>
</dbReference>
<keyword evidence="6" id="KW-1185">Reference proteome</keyword>
<dbReference type="InterPro" id="IPR008920">
    <property type="entry name" value="TF_FadR/GntR_C"/>
</dbReference>
<dbReference type="SMART" id="SM00895">
    <property type="entry name" value="FCD"/>
    <property type="match status" value="1"/>
</dbReference>
<dbReference type="Pfam" id="PF00392">
    <property type="entry name" value="GntR"/>
    <property type="match status" value="1"/>
</dbReference>
<dbReference type="SMART" id="SM00345">
    <property type="entry name" value="HTH_GNTR"/>
    <property type="match status" value="1"/>
</dbReference>
<dbReference type="RefSeq" id="WP_340340705.1">
    <property type="nucleotide sequence ID" value="NZ_JBBKZT010000001.1"/>
</dbReference>
<evidence type="ECO:0000313" key="6">
    <source>
        <dbReference type="Proteomes" id="UP001385892"/>
    </source>
</evidence>
<evidence type="ECO:0000256" key="3">
    <source>
        <dbReference type="ARBA" id="ARBA00023163"/>
    </source>
</evidence>
<dbReference type="Gene3D" id="1.20.120.530">
    <property type="entry name" value="GntR ligand-binding domain-like"/>
    <property type="match status" value="1"/>
</dbReference>
<dbReference type="InterPro" id="IPR011711">
    <property type="entry name" value="GntR_C"/>
</dbReference>
<evidence type="ECO:0000313" key="5">
    <source>
        <dbReference type="EMBL" id="MEJ8845543.1"/>
    </source>
</evidence>
<dbReference type="PANTHER" id="PTHR43537:SF45">
    <property type="entry name" value="GNTR FAMILY REGULATORY PROTEIN"/>
    <property type="match status" value="1"/>
</dbReference>
<sequence>MTPPEAPSAPLLADTVYRVLRRHIEARHLPEGLLLGEANIAKALSVSRTPARAALQRLADEGLLVPHAGRGLLVRHDDPAPQPLRMDLHEAGLSLVAADEDHLDSSTTADRLYPDIERAIASCMAFGRFWVNQTALASHFGISRTVAHDLLTRLEKVGVVSRDRNARWYVEPLTPAKAQEHYTLRALLEPEALLLAWPHMDKARIEASWQRLVAAIQAPAALDAAGFDQIERDLHVDLIHLCPNAQMVKVIQESQMPLIATHYTIERYSDSAQIGQSMLQHLSVLTPLMEQNPQRAAEALRYHLQQAAEVTIPRIANLPVLRPDQYPNYLLPER</sequence>
<dbReference type="InterPro" id="IPR036390">
    <property type="entry name" value="WH_DNA-bd_sf"/>
</dbReference>
<reference evidence="5 6" key="1">
    <citation type="submission" date="2024-03" db="EMBL/GenBank/DDBJ databases">
        <title>Novel species of the genus Variovorax.</title>
        <authorList>
            <person name="Liu Q."/>
            <person name="Xin Y.-H."/>
        </authorList>
    </citation>
    <scope>NUCLEOTIDE SEQUENCE [LARGE SCALE GENOMIC DNA]</scope>
    <source>
        <strain evidence="5 6">KACC 18900</strain>
    </source>
</reference>
<comment type="caution">
    <text evidence="5">The sequence shown here is derived from an EMBL/GenBank/DDBJ whole genome shotgun (WGS) entry which is preliminary data.</text>
</comment>
<keyword evidence="3" id="KW-0804">Transcription</keyword>
<dbReference type="PANTHER" id="PTHR43537">
    <property type="entry name" value="TRANSCRIPTIONAL REGULATOR, GNTR FAMILY"/>
    <property type="match status" value="1"/>
</dbReference>
<keyword evidence="1" id="KW-0805">Transcription regulation</keyword>
<accession>A0ABU8WFG5</accession>
<keyword evidence="2" id="KW-0238">DNA-binding</keyword>
<evidence type="ECO:0000256" key="2">
    <source>
        <dbReference type="ARBA" id="ARBA00023125"/>
    </source>
</evidence>
<feature type="domain" description="HTH gntR-type" evidence="4">
    <location>
        <begin position="10"/>
        <end position="77"/>
    </location>
</feature>
<evidence type="ECO:0000256" key="1">
    <source>
        <dbReference type="ARBA" id="ARBA00023015"/>
    </source>
</evidence>
<dbReference type="Proteomes" id="UP001385892">
    <property type="component" value="Unassembled WGS sequence"/>
</dbReference>
<organism evidence="5 6">
    <name type="scientific">Variovorax rhizosphaerae</name>
    <dbReference type="NCBI Taxonomy" id="1836200"/>
    <lineage>
        <taxon>Bacteria</taxon>
        <taxon>Pseudomonadati</taxon>
        <taxon>Pseudomonadota</taxon>
        <taxon>Betaproteobacteria</taxon>
        <taxon>Burkholderiales</taxon>
        <taxon>Comamonadaceae</taxon>
        <taxon>Variovorax</taxon>
    </lineage>
</organism>
<gene>
    <name evidence="5" type="ORF">WKW82_02720</name>
</gene>
<proteinExistence type="predicted"/>
<dbReference type="InterPro" id="IPR000524">
    <property type="entry name" value="Tscrpt_reg_HTH_GntR"/>
</dbReference>
<dbReference type="InterPro" id="IPR036388">
    <property type="entry name" value="WH-like_DNA-bd_sf"/>
</dbReference>
<name>A0ABU8WFG5_9BURK</name>
<dbReference type="SUPFAM" id="SSF46785">
    <property type="entry name" value="Winged helix' DNA-binding domain"/>
    <property type="match status" value="2"/>
</dbReference>
<dbReference type="PROSITE" id="PS50949">
    <property type="entry name" value="HTH_GNTR"/>
    <property type="match status" value="1"/>
</dbReference>
<dbReference type="SUPFAM" id="SSF48008">
    <property type="entry name" value="GntR ligand-binding domain-like"/>
    <property type="match status" value="1"/>
</dbReference>
<dbReference type="Gene3D" id="1.10.10.10">
    <property type="entry name" value="Winged helix-like DNA-binding domain superfamily/Winged helix DNA-binding domain"/>
    <property type="match status" value="2"/>
</dbReference>
<protein>
    <submittedName>
        <fullName evidence="5">GntR family transcriptional regulator</fullName>
    </submittedName>
</protein>
<dbReference type="Pfam" id="PF07729">
    <property type="entry name" value="FCD"/>
    <property type="match status" value="1"/>
</dbReference>